<dbReference type="Proteomes" id="UP001168540">
    <property type="component" value="Unassembled WGS sequence"/>
</dbReference>
<evidence type="ECO:0000313" key="2">
    <source>
        <dbReference type="Proteomes" id="UP001168540"/>
    </source>
</evidence>
<accession>A0ABT7XIF1</accession>
<reference evidence="1" key="1">
    <citation type="submission" date="2023-06" db="EMBL/GenBank/DDBJ databases">
        <authorList>
            <person name="Zhang S."/>
        </authorList>
    </citation>
    <scope>NUCLEOTIDE SEQUENCE</scope>
    <source>
        <strain evidence="1">SG2303</strain>
    </source>
</reference>
<protein>
    <recommendedName>
        <fullName evidence="3">Transcriptional regulator</fullName>
    </recommendedName>
</protein>
<sequence>MDSNQEQLYATDELDQVMIAILAQLWRARAEGKDRPWSLARLCKQANVRMSSLRRYLTLLEDEGLASVDIPEVGSACLTESGAMLCRDLFGLYANEPPRLE</sequence>
<dbReference type="InterPro" id="IPR036388">
    <property type="entry name" value="WH-like_DNA-bd_sf"/>
</dbReference>
<dbReference type="InterPro" id="IPR036390">
    <property type="entry name" value="WH_DNA-bd_sf"/>
</dbReference>
<keyword evidence="2" id="KW-1185">Reference proteome</keyword>
<evidence type="ECO:0000313" key="1">
    <source>
        <dbReference type="EMBL" id="MDN0073541.1"/>
    </source>
</evidence>
<name>A0ABT7XIF1_9NEIS</name>
<proteinExistence type="predicted"/>
<organism evidence="1 2">
    <name type="scientific">Crenobacter oryzisoli</name>
    <dbReference type="NCBI Taxonomy" id="3056844"/>
    <lineage>
        <taxon>Bacteria</taxon>
        <taxon>Pseudomonadati</taxon>
        <taxon>Pseudomonadota</taxon>
        <taxon>Betaproteobacteria</taxon>
        <taxon>Neisseriales</taxon>
        <taxon>Neisseriaceae</taxon>
        <taxon>Crenobacter</taxon>
    </lineage>
</organism>
<dbReference type="EMBL" id="JAUEDK010000002">
    <property type="protein sequence ID" value="MDN0073541.1"/>
    <property type="molecule type" value="Genomic_DNA"/>
</dbReference>
<evidence type="ECO:0008006" key="3">
    <source>
        <dbReference type="Google" id="ProtNLM"/>
    </source>
</evidence>
<gene>
    <name evidence="1" type="ORF">QU481_01335</name>
</gene>
<dbReference type="SUPFAM" id="SSF46785">
    <property type="entry name" value="Winged helix' DNA-binding domain"/>
    <property type="match status" value="1"/>
</dbReference>
<comment type="caution">
    <text evidence="1">The sequence shown here is derived from an EMBL/GenBank/DDBJ whole genome shotgun (WGS) entry which is preliminary data.</text>
</comment>
<dbReference type="Gene3D" id="1.10.10.10">
    <property type="entry name" value="Winged helix-like DNA-binding domain superfamily/Winged helix DNA-binding domain"/>
    <property type="match status" value="1"/>
</dbReference>